<name>A0A6M2EZD4_9ROSI</name>
<dbReference type="AlphaFoldDB" id="A0A6M2EZD4"/>
<protein>
    <recommendedName>
        <fullName evidence="2">Reverse transcriptase Ty1/copia-type domain-containing protein</fullName>
    </recommendedName>
</protein>
<organism evidence="1">
    <name type="scientific">Populus davidiana</name>
    <dbReference type="NCBI Taxonomy" id="266767"/>
    <lineage>
        <taxon>Eukaryota</taxon>
        <taxon>Viridiplantae</taxon>
        <taxon>Streptophyta</taxon>
        <taxon>Embryophyta</taxon>
        <taxon>Tracheophyta</taxon>
        <taxon>Spermatophyta</taxon>
        <taxon>Magnoliopsida</taxon>
        <taxon>eudicotyledons</taxon>
        <taxon>Gunneridae</taxon>
        <taxon>Pentapetalae</taxon>
        <taxon>rosids</taxon>
        <taxon>fabids</taxon>
        <taxon>Malpighiales</taxon>
        <taxon>Salicaceae</taxon>
        <taxon>Saliceae</taxon>
        <taxon>Populus</taxon>
    </lineage>
</organism>
<reference evidence="1" key="1">
    <citation type="submission" date="2020-03" db="EMBL/GenBank/DDBJ databases">
        <authorList>
            <person name="Zhang R."/>
        </authorList>
    </citation>
    <scope>NUCLEOTIDE SEQUENCE</scope>
</reference>
<evidence type="ECO:0008006" key="2">
    <source>
        <dbReference type="Google" id="ProtNLM"/>
    </source>
</evidence>
<evidence type="ECO:0000313" key="1">
    <source>
        <dbReference type="EMBL" id="NUU90743.1"/>
    </source>
</evidence>
<dbReference type="EMBL" id="GILB01010410">
    <property type="protein sequence ID" value="NUU90743.1"/>
    <property type="molecule type" value="Transcribed_RNA"/>
</dbReference>
<sequence>MANDLSHPCWTPECSRTSNSLWKHCFTGVSWCHGLFRWLCYSSFFRDRRLDYCLLVTRIAKDHDKQSYEDQDSDPPMIEASDELSPSMSVSLPHEITVPQLPCPSELQPNHIPTCTPLAPLMLIPAGTDDQALLPAYSTETEPALPPTVSLATGPVPHANPLPVPTNNHSMVTRSKNNIHRPRQSSDDFIHYPLPKALRAALGPTATEPTSYSQASKSVHWQEAMNQEFSALIHNGIPGPWSHLPHMQILWDTDGFTKSKERRMEPLCYKARLVAKGFHQQTAQIPLWFTLSTPLLVLQTFNQTPVPGVP</sequence>
<proteinExistence type="predicted"/>
<accession>A0A6M2EZD4</accession>